<dbReference type="Pfam" id="PF00127">
    <property type="entry name" value="Copper-bind"/>
    <property type="match status" value="1"/>
</dbReference>
<organism evidence="4 5">
    <name type="scientific">Halosimplex rubrum</name>
    <dbReference type="NCBI Taxonomy" id="869889"/>
    <lineage>
        <taxon>Archaea</taxon>
        <taxon>Methanobacteriati</taxon>
        <taxon>Methanobacteriota</taxon>
        <taxon>Stenosarchaea group</taxon>
        <taxon>Halobacteria</taxon>
        <taxon>Halobacteriales</taxon>
        <taxon>Haloarculaceae</taxon>
        <taxon>Halosimplex</taxon>
    </lineage>
</organism>
<dbReference type="InterPro" id="IPR000923">
    <property type="entry name" value="BlueCu_1"/>
</dbReference>
<dbReference type="RefSeq" id="WP_179908547.1">
    <property type="nucleotide sequence ID" value="NZ_CP058910.1"/>
</dbReference>
<dbReference type="AlphaFoldDB" id="A0A7D5T180"/>
<evidence type="ECO:0000256" key="1">
    <source>
        <dbReference type="ARBA" id="ARBA00022723"/>
    </source>
</evidence>
<accession>A0A7D5T180</accession>
<dbReference type="Proteomes" id="UP000509667">
    <property type="component" value="Chromosome"/>
</dbReference>
<protein>
    <recommendedName>
        <fullName evidence="3">Blue (type 1) copper domain-containing protein</fullName>
    </recommendedName>
</protein>
<dbReference type="SUPFAM" id="SSF49503">
    <property type="entry name" value="Cupredoxins"/>
    <property type="match status" value="1"/>
</dbReference>
<evidence type="ECO:0000313" key="5">
    <source>
        <dbReference type="Proteomes" id="UP000509667"/>
    </source>
</evidence>
<dbReference type="EMBL" id="CP058910">
    <property type="protein sequence ID" value="QLH78668.1"/>
    <property type="molecule type" value="Genomic_DNA"/>
</dbReference>
<name>A0A7D5T180_9EURY</name>
<dbReference type="KEGG" id="hrr:HZS55_15840"/>
<gene>
    <name evidence="4" type="ORF">HZS55_15840</name>
</gene>
<dbReference type="OrthoDB" id="241852at2157"/>
<feature type="domain" description="Blue (type 1) copper" evidence="3">
    <location>
        <begin position="361"/>
        <end position="438"/>
    </location>
</feature>
<evidence type="ECO:0000256" key="2">
    <source>
        <dbReference type="ARBA" id="ARBA00023008"/>
    </source>
</evidence>
<keyword evidence="2" id="KW-0186">Copper</keyword>
<dbReference type="GeneID" id="56079365"/>
<dbReference type="Gene3D" id="2.60.40.420">
    <property type="entry name" value="Cupredoxins - blue copper proteins"/>
    <property type="match status" value="1"/>
</dbReference>
<evidence type="ECO:0000313" key="4">
    <source>
        <dbReference type="EMBL" id="QLH78668.1"/>
    </source>
</evidence>
<keyword evidence="5" id="KW-1185">Reference proteome</keyword>
<keyword evidence="1" id="KW-0479">Metal-binding</keyword>
<evidence type="ECO:0000259" key="3">
    <source>
        <dbReference type="Pfam" id="PF00127"/>
    </source>
</evidence>
<dbReference type="GO" id="GO:0005507">
    <property type="term" value="F:copper ion binding"/>
    <property type="evidence" value="ECO:0007669"/>
    <property type="project" value="InterPro"/>
</dbReference>
<sequence length="861" mass="93262">MSNVPATGWYVEVDHPDSDYTWTPTVYDDQARIAPAPYDYKRGEIPVEAGEQWRLESFEGAPMRVWKDGRPQPIEEFVAPEDGPGSTTTLVGIGGRDLDVRVTEQFDVIPVYEAAEQIIETYTDLTANIDIPETTSETLTISTGDSETDWAEQFDPSDPTSPIIAASGLAPASDGEGSTLARTSHLREAENINDNQVDFRGSLDGASNGEIITLETAGSYVEFDVELEHAIPADQGAVAIRFRAPNDLGNIPNQGSPQELPEITVSVDGESISPYGAYAQVQAGLGWIGVDGWNDDLAPGTHSVRVECTQTASGSPDYGDWFNNTPNYDGTTEDLRGNASVQIDVGNNGSRTFEHPTSGEPAIWVDPGTDVTWQWDDDTESHNVVEETGEFDSGVPITSTSVTYGPVTFDDEGVYRYYCETHGSTDNSSDGMKGAVVVGTDYDSLQNAEMDLDAVTLYDQRYHDVNAFSESTNANDALKYPADYPVGNGGSIPIQAFDGESQVRAVTGGEISVAVDDASGIERLGLSNDRGVSYTDSSAGVSTFSTDFADIGEALRWRVGLRGYGSRTDTTPTQGFERPVLDSWTLDAELEDIPLLVDQTYDGSAKTVLNEIAQQYGDAFWAIDTDAEGNLSFEWAEPGQRTADRDAPVLDFSATKTVENAVEKVTIKGSKQITRDEQVTADHGTWVDLPDTNLLLGQESVADANSSTEYSYRTDYELDAVDGRIRTLASGTIADGQALSVDYWYKPESSHTVDGAGSNPREIVRDLPNLPTERACGQVARILAQDLSEPLYEATVDLPPDASDWSVVEAIDLSQLPYDALEPRDTEETPEGVRLRLGSRDSAAERVGQIRALLGSTVRRS</sequence>
<dbReference type="InterPro" id="IPR008972">
    <property type="entry name" value="Cupredoxin"/>
</dbReference>
<proteinExistence type="predicted"/>
<reference evidence="4 5" key="1">
    <citation type="submission" date="2020-07" db="EMBL/GenBank/DDBJ databases">
        <title>Halosimplex pelagicum sp. nov. and Halosimplex rubrum sp. nov., isolated from salted brown alga Laminaria, and emended description of the genus Halosimplex.</title>
        <authorList>
            <person name="Cui H."/>
        </authorList>
    </citation>
    <scope>NUCLEOTIDE SEQUENCE [LARGE SCALE GENOMIC DNA]</scope>
    <source>
        <strain evidence="4 5">R27</strain>
    </source>
</reference>
<dbReference type="GO" id="GO:0009055">
    <property type="term" value="F:electron transfer activity"/>
    <property type="evidence" value="ECO:0007669"/>
    <property type="project" value="InterPro"/>
</dbReference>